<keyword evidence="2" id="KW-1185">Reference proteome</keyword>
<dbReference type="AlphaFoldDB" id="A0A0V1KUI6"/>
<dbReference type="EMBL" id="JYDW01000257">
    <property type="protein sequence ID" value="KRZ50604.1"/>
    <property type="molecule type" value="Genomic_DNA"/>
</dbReference>
<gene>
    <name evidence="1" type="ORF">T02_2300</name>
</gene>
<comment type="caution">
    <text evidence="1">The sequence shown here is derived from an EMBL/GenBank/DDBJ whole genome shotgun (WGS) entry which is preliminary data.</text>
</comment>
<sequence length="79" mass="8842">MPQVMLKPLCLQSYDLLLYDVAADLRHCALIDQQNTVDILVPVTSSFEICSTAAPVLCLLALSVHRTLLSKWLLNVRFV</sequence>
<name>A0A0V1KUI6_9BILA</name>
<evidence type="ECO:0000313" key="2">
    <source>
        <dbReference type="Proteomes" id="UP000054721"/>
    </source>
</evidence>
<evidence type="ECO:0000313" key="1">
    <source>
        <dbReference type="EMBL" id="KRZ50604.1"/>
    </source>
</evidence>
<dbReference type="Proteomes" id="UP000054721">
    <property type="component" value="Unassembled WGS sequence"/>
</dbReference>
<protein>
    <submittedName>
        <fullName evidence="1">Uncharacterized protein</fullName>
    </submittedName>
</protein>
<proteinExistence type="predicted"/>
<reference evidence="1 2" key="1">
    <citation type="submission" date="2015-05" db="EMBL/GenBank/DDBJ databases">
        <title>Evolution of Trichinella species and genotypes.</title>
        <authorList>
            <person name="Korhonen P.K."/>
            <person name="Edoardo P."/>
            <person name="Giuseppe L.R."/>
            <person name="Gasser R.B."/>
        </authorList>
    </citation>
    <scope>NUCLEOTIDE SEQUENCE [LARGE SCALE GENOMIC DNA]</scope>
    <source>
        <strain evidence="1">ISS10</strain>
    </source>
</reference>
<accession>A0A0V1KUI6</accession>
<organism evidence="1 2">
    <name type="scientific">Trichinella nativa</name>
    <dbReference type="NCBI Taxonomy" id="6335"/>
    <lineage>
        <taxon>Eukaryota</taxon>
        <taxon>Metazoa</taxon>
        <taxon>Ecdysozoa</taxon>
        <taxon>Nematoda</taxon>
        <taxon>Enoplea</taxon>
        <taxon>Dorylaimia</taxon>
        <taxon>Trichinellida</taxon>
        <taxon>Trichinellidae</taxon>
        <taxon>Trichinella</taxon>
    </lineage>
</organism>